<dbReference type="PANTHER" id="PTHR21621:SF0">
    <property type="entry name" value="BETA-CITRYLGLUTAMATE SYNTHASE B-RELATED"/>
    <property type="match status" value="1"/>
</dbReference>
<dbReference type="GO" id="GO:0046872">
    <property type="term" value="F:metal ion binding"/>
    <property type="evidence" value="ECO:0007669"/>
    <property type="project" value="InterPro"/>
</dbReference>
<evidence type="ECO:0000313" key="3">
    <source>
        <dbReference type="EMBL" id="SFN88846.1"/>
    </source>
</evidence>
<reference evidence="3 4" key="1">
    <citation type="submission" date="2016-10" db="EMBL/GenBank/DDBJ databases">
        <authorList>
            <person name="de Groot N.N."/>
        </authorList>
    </citation>
    <scope>NUCLEOTIDE SEQUENCE [LARGE SCALE GENOMIC DNA]</scope>
    <source>
        <strain evidence="3 4">DSM 1283</strain>
    </source>
</reference>
<gene>
    <name evidence="3" type="ORF">SAMN04489757_103191</name>
</gene>
<dbReference type="EMBL" id="FOWD01000003">
    <property type="protein sequence ID" value="SFN88846.1"/>
    <property type="molecule type" value="Genomic_DNA"/>
</dbReference>
<dbReference type="InterPro" id="IPR011761">
    <property type="entry name" value="ATP-grasp"/>
</dbReference>
<dbReference type="PROSITE" id="PS50975">
    <property type="entry name" value="ATP_GRASP"/>
    <property type="match status" value="1"/>
</dbReference>
<dbReference type="Pfam" id="PF08443">
    <property type="entry name" value="RimK"/>
    <property type="match status" value="1"/>
</dbReference>
<dbReference type="RefSeq" id="WP_091684304.1">
    <property type="nucleotide sequence ID" value="NZ_BAABFM010000006.1"/>
</dbReference>
<sequence>MVGWLIYSERDVEKNKRYIEFYIEEGKLQEIQIELILVEKLEFGVGNNTWYFTYENSEISRPDFAICRTIYPLLNKHLEYMGIKVFNNSKVAEICNDKARTYQYVAQLGIDMVDSAFVKSYMVEEAMNNINKPSVIKSVAGHGGGQVFLLEPTPGYVKKEGASESIKNTTSVECDKSKILNGLNQSDVVLQPLTGSRHQDLRVYVIGKKIIAAILRTAKDGFKSNFSLGGDVREYQLSKEDTTIVEKIISLFDFGLVGIDFIIGDKGELIFNEIEDVVGARMLYQCTDINLVGIYLDYIKMNL</sequence>
<keyword evidence="1" id="KW-0067">ATP-binding</keyword>
<accession>A0A1I5CPQ6</accession>
<dbReference type="Gene3D" id="3.40.50.20">
    <property type="match status" value="1"/>
</dbReference>
<dbReference type="PANTHER" id="PTHR21621">
    <property type="entry name" value="RIBOSOMAL PROTEIN S6 MODIFICATION PROTEIN"/>
    <property type="match status" value="1"/>
</dbReference>
<evidence type="ECO:0000259" key="2">
    <source>
        <dbReference type="PROSITE" id="PS50975"/>
    </source>
</evidence>
<dbReference type="GO" id="GO:0009432">
    <property type="term" value="P:SOS response"/>
    <property type="evidence" value="ECO:0007669"/>
    <property type="project" value="TreeGrafter"/>
</dbReference>
<keyword evidence="4" id="KW-1185">Reference proteome</keyword>
<proteinExistence type="predicted"/>
<dbReference type="Proteomes" id="UP000198806">
    <property type="component" value="Unassembled WGS sequence"/>
</dbReference>
<dbReference type="GO" id="GO:0005737">
    <property type="term" value="C:cytoplasm"/>
    <property type="evidence" value="ECO:0007669"/>
    <property type="project" value="TreeGrafter"/>
</dbReference>
<keyword evidence="1" id="KW-0547">Nucleotide-binding</keyword>
<name>A0A1I5CPQ6_9FIRM</name>
<dbReference type="AlphaFoldDB" id="A0A1I5CPQ6"/>
<dbReference type="GO" id="GO:0018169">
    <property type="term" value="F:ribosomal S6-glutamic acid ligase activity"/>
    <property type="evidence" value="ECO:0007669"/>
    <property type="project" value="TreeGrafter"/>
</dbReference>
<dbReference type="GO" id="GO:0005524">
    <property type="term" value="F:ATP binding"/>
    <property type="evidence" value="ECO:0007669"/>
    <property type="project" value="UniProtKB-UniRule"/>
</dbReference>
<dbReference type="Gene3D" id="3.30.470.20">
    <property type="entry name" value="ATP-grasp fold, B domain"/>
    <property type="match status" value="1"/>
</dbReference>
<dbReference type="InterPro" id="IPR013651">
    <property type="entry name" value="ATP-grasp_RimK-type"/>
</dbReference>
<keyword evidence="3" id="KW-0436">Ligase</keyword>
<dbReference type="OrthoDB" id="9786585at2"/>
<dbReference type="STRING" id="1527.SAMN04489757_103191"/>
<dbReference type="SUPFAM" id="SSF56059">
    <property type="entry name" value="Glutathione synthetase ATP-binding domain-like"/>
    <property type="match status" value="1"/>
</dbReference>
<protein>
    <submittedName>
        <fullName evidence="3">Gamma-F420-2:alpha-L-glutamate ligase</fullName>
    </submittedName>
</protein>
<organism evidence="3 4">
    <name type="scientific">Anaerocolumna aminovalerica</name>
    <dbReference type="NCBI Taxonomy" id="1527"/>
    <lineage>
        <taxon>Bacteria</taxon>
        <taxon>Bacillati</taxon>
        <taxon>Bacillota</taxon>
        <taxon>Clostridia</taxon>
        <taxon>Lachnospirales</taxon>
        <taxon>Lachnospiraceae</taxon>
        <taxon>Anaerocolumna</taxon>
    </lineage>
</organism>
<feature type="domain" description="ATP-grasp" evidence="2">
    <location>
        <begin position="102"/>
        <end position="300"/>
    </location>
</feature>
<evidence type="ECO:0000256" key="1">
    <source>
        <dbReference type="PROSITE-ProRule" id="PRU00409"/>
    </source>
</evidence>
<evidence type="ECO:0000313" key="4">
    <source>
        <dbReference type="Proteomes" id="UP000198806"/>
    </source>
</evidence>